<comment type="caution">
    <text evidence="1">The sequence shown here is derived from an EMBL/GenBank/DDBJ whole genome shotgun (WGS) entry which is preliminary data.</text>
</comment>
<evidence type="ECO:0000313" key="2">
    <source>
        <dbReference type="Proteomes" id="UP001262410"/>
    </source>
</evidence>
<evidence type="ECO:0000313" key="1">
    <source>
        <dbReference type="EMBL" id="MDR6291016.1"/>
    </source>
</evidence>
<sequence length="34" mass="3724">MVEIAAGPGLFPTLDRRWTGPALTQLAATMLRLR</sequence>
<reference evidence="1 2" key="1">
    <citation type="submission" date="2023-07" db="EMBL/GenBank/DDBJ databases">
        <title>Sorghum-associated microbial communities from plants grown in Nebraska, USA.</title>
        <authorList>
            <person name="Schachtman D."/>
        </authorList>
    </citation>
    <scope>NUCLEOTIDE SEQUENCE [LARGE SCALE GENOMIC DNA]</scope>
    <source>
        <strain evidence="1 2">584</strain>
    </source>
</reference>
<gene>
    <name evidence="1" type="ORF">E9232_003542</name>
</gene>
<accession>A0ABU1JQW9</accession>
<proteinExistence type="predicted"/>
<keyword evidence="2" id="KW-1185">Reference proteome</keyword>
<protein>
    <submittedName>
        <fullName evidence="1">Uncharacterized protein</fullName>
    </submittedName>
</protein>
<dbReference type="EMBL" id="JAVDPW010000006">
    <property type="protein sequence ID" value="MDR6291016.1"/>
    <property type="molecule type" value="Genomic_DNA"/>
</dbReference>
<organism evidence="1 2">
    <name type="scientific">Inquilinus ginsengisoli</name>
    <dbReference type="NCBI Taxonomy" id="363840"/>
    <lineage>
        <taxon>Bacteria</taxon>
        <taxon>Pseudomonadati</taxon>
        <taxon>Pseudomonadota</taxon>
        <taxon>Alphaproteobacteria</taxon>
        <taxon>Rhodospirillales</taxon>
        <taxon>Rhodospirillaceae</taxon>
        <taxon>Inquilinus</taxon>
    </lineage>
</organism>
<dbReference type="Proteomes" id="UP001262410">
    <property type="component" value="Unassembled WGS sequence"/>
</dbReference>
<name>A0ABU1JQW9_9PROT</name>